<protein>
    <submittedName>
        <fullName evidence="1">Uncharacterized protein</fullName>
    </submittedName>
</protein>
<proteinExistence type="predicted"/>
<sequence>MCTLAVREYFRAYSSAGASSPAVPANVGSIEWSGHGHNSKAASLSCVGSQPPWTSLSTSVGGSVLGSSRPSCRPWERGDLLRRLATFKPSNWFGKPKVASSLACAQRGWMNIDVDRIACESCGACLSFVMVPSWMPTEVYGYLLRGTSL</sequence>
<dbReference type="Proteomes" id="UP001164250">
    <property type="component" value="Chromosome 12"/>
</dbReference>
<reference evidence="2" key="1">
    <citation type="journal article" date="2023" name="G3 (Bethesda)">
        <title>Genome assembly and association tests identify interacting loci associated with vigor, precocity, and sex in interspecific pistachio rootstocks.</title>
        <authorList>
            <person name="Palmer W."/>
            <person name="Jacygrad E."/>
            <person name="Sagayaradj S."/>
            <person name="Cavanaugh K."/>
            <person name="Han R."/>
            <person name="Bertier L."/>
            <person name="Beede B."/>
            <person name="Kafkas S."/>
            <person name="Golino D."/>
            <person name="Preece J."/>
            <person name="Michelmore R."/>
        </authorList>
    </citation>
    <scope>NUCLEOTIDE SEQUENCE [LARGE SCALE GENOMIC DNA]</scope>
</reference>
<keyword evidence="2" id="KW-1185">Reference proteome</keyword>
<name>A0ACC1A6Y4_9ROSI</name>
<evidence type="ECO:0000313" key="1">
    <source>
        <dbReference type="EMBL" id="KAJ0081778.1"/>
    </source>
</evidence>
<organism evidence="1 2">
    <name type="scientific">Pistacia atlantica</name>
    <dbReference type="NCBI Taxonomy" id="434234"/>
    <lineage>
        <taxon>Eukaryota</taxon>
        <taxon>Viridiplantae</taxon>
        <taxon>Streptophyta</taxon>
        <taxon>Embryophyta</taxon>
        <taxon>Tracheophyta</taxon>
        <taxon>Spermatophyta</taxon>
        <taxon>Magnoliopsida</taxon>
        <taxon>eudicotyledons</taxon>
        <taxon>Gunneridae</taxon>
        <taxon>Pentapetalae</taxon>
        <taxon>rosids</taxon>
        <taxon>malvids</taxon>
        <taxon>Sapindales</taxon>
        <taxon>Anacardiaceae</taxon>
        <taxon>Pistacia</taxon>
    </lineage>
</organism>
<dbReference type="EMBL" id="CM047908">
    <property type="protein sequence ID" value="KAJ0081778.1"/>
    <property type="molecule type" value="Genomic_DNA"/>
</dbReference>
<evidence type="ECO:0000313" key="2">
    <source>
        <dbReference type="Proteomes" id="UP001164250"/>
    </source>
</evidence>
<gene>
    <name evidence="1" type="ORF">Patl1_11158</name>
</gene>
<comment type="caution">
    <text evidence="1">The sequence shown here is derived from an EMBL/GenBank/DDBJ whole genome shotgun (WGS) entry which is preliminary data.</text>
</comment>
<accession>A0ACC1A6Y4</accession>